<accession>A0A0K2TNJ4</accession>
<dbReference type="AlphaFoldDB" id="A0A0K2TNJ4"/>
<organism evidence="1">
    <name type="scientific">Lepeophtheirus salmonis</name>
    <name type="common">Salmon louse</name>
    <name type="synonym">Caligus salmonis</name>
    <dbReference type="NCBI Taxonomy" id="72036"/>
    <lineage>
        <taxon>Eukaryota</taxon>
        <taxon>Metazoa</taxon>
        <taxon>Ecdysozoa</taxon>
        <taxon>Arthropoda</taxon>
        <taxon>Crustacea</taxon>
        <taxon>Multicrustacea</taxon>
        <taxon>Hexanauplia</taxon>
        <taxon>Copepoda</taxon>
        <taxon>Siphonostomatoida</taxon>
        <taxon>Caligidae</taxon>
        <taxon>Lepeophtheirus</taxon>
    </lineage>
</organism>
<evidence type="ECO:0000313" key="1">
    <source>
        <dbReference type="EMBL" id="CDW27395.1"/>
    </source>
</evidence>
<proteinExistence type="predicted"/>
<protein>
    <submittedName>
        <fullName evidence="1">Uncharacterized protein</fullName>
    </submittedName>
</protein>
<name>A0A0K2TNJ4_LEPSM</name>
<feature type="non-terminal residue" evidence="1">
    <location>
        <position position="1"/>
    </location>
</feature>
<reference evidence="1" key="1">
    <citation type="submission" date="2014-05" db="EMBL/GenBank/DDBJ databases">
        <authorList>
            <person name="Chronopoulou M."/>
        </authorList>
    </citation>
    <scope>NUCLEOTIDE SEQUENCE</scope>
    <source>
        <tissue evidence="1">Whole organism</tissue>
    </source>
</reference>
<dbReference type="EMBL" id="HACA01010034">
    <property type="protein sequence ID" value="CDW27395.1"/>
    <property type="molecule type" value="Transcribed_RNA"/>
</dbReference>
<sequence>STSDINGCSSSTDLKCYPFSNASRRPCYYSNISLQAHFLIILLNIVL</sequence>